<accession>A0ABS6F411</accession>
<reference evidence="4 5" key="1">
    <citation type="submission" date="2021-06" db="EMBL/GenBank/DDBJ databases">
        <authorList>
            <person name="Sun Q."/>
            <person name="Li D."/>
        </authorList>
    </citation>
    <scope>NUCLEOTIDE SEQUENCE [LARGE SCALE GENOMIC DNA]</scope>
    <source>
        <strain evidence="4 5">MSJ-4</strain>
    </source>
</reference>
<dbReference type="InterPro" id="IPR050491">
    <property type="entry name" value="AmpC-like"/>
</dbReference>
<comment type="subcellular location">
    <subcellularLocation>
        <location evidence="1">Membrane</location>
    </subcellularLocation>
</comment>
<dbReference type="PANTHER" id="PTHR46825">
    <property type="entry name" value="D-ALANYL-D-ALANINE-CARBOXYPEPTIDASE/ENDOPEPTIDASE AMPH"/>
    <property type="match status" value="1"/>
</dbReference>
<comment type="caution">
    <text evidence="4">The sequence shown here is derived from an EMBL/GenBank/DDBJ whole genome shotgun (WGS) entry which is preliminary data.</text>
</comment>
<dbReference type="Pfam" id="PF00144">
    <property type="entry name" value="Beta-lactamase"/>
    <property type="match status" value="1"/>
</dbReference>
<feature type="domain" description="Beta-lactamase-related" evidence="3">
    <location>
        <begin position="7"/>
        <end position="334"/>
    </location>
</feature>
<evidence type="ECO:0000313" key="5">
    <source>
        <dbReference type="Proteomes" id="UP000736583"/>
    </source>
</evidence>
<dbReference type="PANTHER" id="PTHR46825:SF11">
    <property type="entry name" value="PENICILLIN-BINDING PROTEIN 4"/>
    <property type="match status" value="1"/>
</dbReference>
<dbReference type="Proteomes" id="UP000736583">
    <property type="component" value="Unassembled WGS sequence"/>
</dbReference>
<keyword evidence="5" id="KW-1185">Reference proteome</keyword>
<dbReference type="EMBL" id="JAHLQL010000006">
    <property type="protein sequence ID" value="MBU5593036.1"/>
    <property type="molecule type" value="Genomic_DNA"/>
</dbReference>
<evidence type="ECO:0000259" key="3">
    <source>
        <dbReference type="Pfam" id="PF00144"/>
    </source>
</evidence>
<dbReference type="InterPro" id="IPR001466">
    <property type="entry name" value="Beta-lactam-related"/>
</dbReference>
<name>A0ABS6F411_9CLOT</name>
<evidence type="ECO:0000313" key="4">
    <source>
        <dbReference type="EMBL" id="MBU5593036.1"/>
    </source>
</evidence>
<evidence type="ECO:0000256" key="2">
    <source>
        <dbReference type="ARBA" id="ARBA00023136"/>
    </source>
</evidence>
<protein>
    <submittedName>
        <fullName evidence="4">Beta-lactamase family protein</fullName>
    </submittedName>
</protein>
<evidence type="ECO:0000256" key="1">
    <source>
        <dbReference type="ARBA" id="ARBA00004370"/>
    </source>
</evidence>
<proteinExistence type="predicted"/>
<gene>
    <name evidence="4" type="ORF">KQI89_14890</name>
</gene>
<organism evidence="4 5">
    <name type="scientific">Clostridium simiarum</name>
    <dbReference type="NCBI Taxonomy" id="2841506"/>
    <lineage>
        <taxon>Bacteria</taxon>
        <taxon>Bacillati</taxon>
        <taxon>Bacillota</taxon>
        <taxon>Clostridia</taxon>
        <taxon>Eubacteriales</taxon>
        <taxon>Clostridiaceae</taxon>
        <taxon>Clostridium</taxon>
    </lineage>
</organism>
<keyword evidence="2" id="KW-0472">Membrane</keyword>
<dbReference type="RefSeq" id="WP_216457724.1">
    <property type="nucleotide sequence ID" value="NZ_JAHLQL010000006.1"/>
</dbReference>
<sequence>MREKLINIIEGLAKEEKFSGVVLINKDNKEFFKGAYGYAHRGWKIPNALDIRYGTASVTKVFTAVAVLQLIEKGLLNFDTKIRELLDLSESKIPTNVTIKHLLMHTSGIGDYFDEDSEEAKECILGQVPNYFIKEVSDLLPLLLHKEPVFEAGTKFSYCNGGYVLLGLAIEKVSGKSYFDYVKENVFLKAGMKYSDFIPLNKVSDKVAESYIPVENNQGEVTQWKTNVYSIPTYGAPDGGAFVTAEDLMIFMRALREGKLLSEEMSKAILTPQVTESEKDGKYFQYSYGIWFLSKEDGVIRMELSGDDPGLEAMAFYYPKHNIELVILSNMDNSAYALTRIINEMVINSEI</sequence>